<evidence type="ECO:0000256" key="1">
    <source>
        <dbReference type="SAM" id="MobiDB-lite"/>
    </source>
</evidence>
<feature type="region of interest" description="Disordered" evidence="1">
    <location>
        <begin position="49"/>
        <end position="81"/>
    </location>
</feature>
<reference evidence="2" key="1">
    <citation type="submission" date="2018-05" db="EMBL/GenBank/DDBJ databases">
        <title>Draft genome of Mucuna pruriens seed.</title>
        <authorList>
            <person name="Nnadi N.E."/>
            <person name="Vos R."/>
            <person name="Hasami M.H."/>
            <person name="Devisetty U.K."/>
            <person name="Aguiy J.C."/>
        </authorList>
    </citation>
    <scope>NUCLEOTIDE SEQUENCE [LARGE SCALE GENOMIC DNA]</scope>
    <source>
        <strain evidence="2">JCA_2017</strain>
    </source>
</reference>
<feature type="compositionally biased region" description="Low complexity" evidence="1">
    <location>
        <begin position="49"/>
        <end position="79"/>
    </location>
</feature>
<sequence>MLLEGENQEQPLLVFHSKFLHSLPQTYKERSLLPVILYISNNTNPLFSLSTESESSPTSFESSSTQPESSPTPSESNPTLFEIDRSDVNSNFNFGVSKSQEPKPMENNDQTLKKLATLDVGLAGEDPHKHLKEFHVICSTIRPQGILEDYIKMKAFPFFLNRAAKDWLYL</sequence>
<organism evidence="2 3">
    <name type="scientific">Mucuna pruriens</name>
    <name type="common">Velvet bean</name>
    <name type="synonym">Dolichos pruriens</name>
    <dbReference type="NCBI Taxonomy" id="157652"/>
    <lineage>
        <taxon>Eukaryota</taxon>
        <taxon>Viridiplantae</taxon>
        <taxon>Streptophyta</taxon>
        <taxon>Embryophyta</taxon>
        <taxon>Tracheophyta</taxon>
        <taxon>Spermatophyta</taxon>
        <taxon>Magnoliopsida</taxon>
        <taxon>eudicotyledons</taxon>
        <taxon>Gunneridae</taxon>
        <taxon>Pentapetalae</taxon>
        <taxon>rosids</taxon>
        <taxon>fabids</taxon>
        <taxon>Fabales</taxon>
        <taxon>Fabaceae</taxon>
        <taxon>Papilionoideae</taxon>
        <taxon>50 kb inversion clade</taxon>
        <taxon>NPAAA clade</taxon>
        <taxon>indigoferoid/millettioid clade</taxon>
        <taxon>Phaseoleae</taxon>
        <taxon>Mucuna</taxon>
    </lineage>
</organism>
<evidence type="ECO:0008006" key="4">
    <source>
        <dbReference type="Google" id="ProtNLM"/>
    </source>
</evidence>
<evidence type="ECO:0000313" key="3">
    <source>
        <dbReference type="Proteomes" id="UP000257109"/>
    </source>
</evidence>
<proteinExistence type="predicted"/>
<dbReference type="OrthoDB" id="1422241at2759"/>
<dbReference type="Proteomes" id="UP000257109">
    <property type="component" value="Unassembled WGS sequence"/>
</dbReference>
<accession>A0A371G4E1</accession>
<dbReference type="EMBL" id="QJKJ01006819">
    <property type="protein sequence ID" value="RDX85341.1"/>
    <property type="molecule type" value="Genomic_DNA"/>
</dbReference>
<keyword evidence="3" id="KW-1185">Reference proteome</keyword>
<protein>
    <recommendedName>
        <fullName evidence="4">Retrotransposon gag domain-containing protein</fullName>
    </recommendedName>
</protein>
<gene>
    <name evidence="2" type="ORF">CR513_33485</name>
</gene>
<evidence type="ECO:0000313" key="2">
    <source>
        <dbReference type="EMBL" id="RDX85341.1"/>
    </source>
</evidence>
<feature type="non-terminal residue" evidence="2">
    <location>
        <position position="1"/>
    </location>
</feature>
<dbReference type="AlphaFoldDB" id="A0A371G4E1"/>
<comment type="caution">
    <text evidence="2">The sequence shown here is derived from an EMBL/GenBank/DDBJ whole genome shotgun (WGS) entry which is preliminary data.</text>
</comment>
<name>A0A371G4E1_MUCPR</name>